<organism evidence="2">
    <name type="scientific">freshwater metagenome</name>
    <dbReference type="NCBI Taxonomy" id="449393"/>
    <lineage>
        <taxon>unclassified sequences</taxon>
        <taxon>metagenomes</taxon>
        <taxon>ecological metagenomes</taxon>
    </lineage>
</organism>
<evidence type="ECO:0000313" key="4">
    <source>
        <dbReference type="EMBL" id="CAB4821338.1"/>
    </source>
</evidence>
<dbReference type="AlphaFoldDB" id="A0A6J6ABN2"/>
<accession>A0A6J6ABN2</accession>
<protein>
    <submittedName>
        <fullName evidence="2">Unannotated protein</fullName>
    </submittedName>
</protein>
<evidence type="ECO:0000313" key="5">
    <source>
        <dbReference type="EMBL" id="CAB4969941.1"/>
    </source>
</evidence>
<dbReference type="EMBL" id="CAFBOL010000001">
    <property type="protein sequence ID" value="CAB4969941.1"/>
    <property type="molecule type" value="Genomic_DNA"/>
</dbReference>
<dbReference type="CDD" id="cd00531">
    <property type="entry name" value="NTF2_like"/>
    <property type="match status" value="1"/>
</dbReference>
<feature type="domain" description="SnoaL-like" evidence="1">
    <location>
        <begin position="10"/>
        <end position="129"/>
    </location>
</feature>
<reference evidence="2" key="1">
    <citation type="submission" date="2020-05" db="EMBL/GenBank/DDBJ databases">
        <authorList>
            <person name="Chiriac C."/>
            <person name="Salcher M."/>
            <person name="Ghai R."/>
            <person name="Kavagutti S V."/>
        </authorList>
    </citation>
    <scope>NUCLEOTIDE SEQUENCE</scope>
</reference>
<dbReference type="SUPFAM" id="SSF54427">
    <property type="entry name" value="NTF2-like"/>
    <property type="match status" value="1"/>
</dbReference>
<evidence type="ECO:0000259" key="1">
    <source>
        <dbReference type="Pfam" id="PF13577"/>
    </source>
</evidence>
<name>A0A6J6ABN2_9ZZZZ</name>
<evidence type="ECO:0000313" key="3">
    <source>
        <dbReference type="EMBL" id="CAB4750289.1"/>
    </source>
</evidence>
<dbReference type="EMBL" id="CAEZYF010000041">
    <property type="protein sequence ID" value="CAB4750289.1"/>
    <property type="molecule type" value="Genomic_DNA"/>
</dbReference>
<evidence type="ECO:0000313" key="2">
    <source>
        <dbReference type="EMBL" id="CAB4365601.1"/>
    </source>
</evidence>
<sequence length="159" mass="17295">MLLPEPTPQQAADIIAITHLAAGYAEAICRGDIDEAVLAYADNGVLRSPTTTDSVGRQAIADTIRTATAGMDFVFQTVHQGLVRVDGDEAWARFPITEWGRRDDKGVQFLGMYDDHAVRTAEGWRYASRYLAPRTLGRPTSFTGRIIDLGVLSSSPLTA</sequence>
<gene>
    <name evidence="3" type="ORF">UFOPK2656_03501</name>
    <name evidence="4" type="ORF">UFOPK3099_01401</name>
    <name evidence="5" type="ORF">UFOPK3931_00012</name>
    <name evidence="2" type="ORF">UFOPK4189_03343</name>
</gene>
<dbReference type="Pfam" id="PF13577">
    <property type="entry name" value="SnoaL_4"/>
    <property type="match status" value="1"/>
</dbReference>
<dbReference type="EMBL" id="CAFAAV010000099">
    <property type="protein sequence ID" value="CAB4821338.1"/>
    <property type="molecule type" value="Genomic_DNA"/>
</dbReference>
<dbReference type="InterPro" id="IPR032710">
    <property type="entry name" value="NTF2-like_dom_sf"/>
</dbReference>
<dbReference type="EMBL" id="CAESGF010000037">
    <property type="protein sequence ID" value="CAB4365601.1"/>
    <property type="molecule type" value="Genomic_DNA"/>
</dbReference>
<dbReference type="InterPro" id="IPR037401">
    <property type="entry name" value="SnoaL-like"/>
</dbReference>
<proteinExistence type="predicted"/>
<dbReference type="Gene3D" id="3.10.450.50">
    <property type="match status" value="1"/>
</dbReference>